<keyword evidence="2" id="KW-1185">Reference proteome</keyword>
<reference evidence="1 2" key="1">
    <citation type="submission" date="2015-10" db="EMBL/GenBank/DDBJ databases">
        <title>Full genome of DAOMC 229536 Phialocephala scopiformis, a fungal endophyte of spruce producing the potent anti-insectan compound rugulosin.</title>
        <authorList>
            <consortium name="DOE Joint Genome Institute"/>
            <person name="Walker A.K."/>
            <person name="Frasz S.L."/>
            <person name="Seifert K.A."/>
            <person name="Miller J.D."/>
            <person name="Mondo S.J."/>
            <person name="Labutti K."/>
            <person name="Lipzen A."/>
            <person name="Dockter R."/>
            <person name="Kennedy M."/>
            <person name="Grigoriev I.V."/>
            <person name="Spatafora J.W."/>
        </authorList>
    </citation>
    <scope>NUCLEOTIDE SEQUENCE [LARGE SCALE GENOMIC DNA]</scope>
    <source>
        <strain evidence="1 2">CBS 120377</strain>
    </source>
</reference>
<dbReference type="EMBL" id="KQ947422">
    <property type="protein sequence ID" value="KUJ13284.1"/>
    <property type="molecule type" value="Genomic_DNA"/>
</dbReference>
<name>A0A194X004_MOLSC</name>
<feature type="non-terminal residue" evidence="1">
    <location>
        <position position="1"/>
    </location>
</feature>
<gene>
    <name evidence="1" type="ORF">LY89DRAFT_687452</name>
</gene>
<dbReference type="GeneID" id="28825228"/>
<dbReference type="InParanoid" id="A0A194X004"/>
<sequence>MKFGNRADIYPAYVDESKVTGDYHVFRSEVSAVGKFSPTEVLTTFRIPETDPMKRDFNRLLNACFMFSKMDHSLLISLYRLIRHFILYEGSHNYYRHSFPAVPREILYPEFRHQFKEEFGIQFPLGDEPAPLNLAEEWPMIHTAICRYEMAYPHLVMYLGRKLSTPLQ</sequence>
<dbReference type="AlphaFoldDB" id="A0A194X004"/>
<organism evidence="1 2">
    <name type="scientific">Mollisia scopiformis</name>
    <name type="common">Conifer needle endophyte fungus</name>
    <name type="synonym">Phialocephala scopiformis</name>
    <dbReference type="NCBI Taxonomy" id="149040"/>
    <lineage>
        <taxon>Eukaryota</taxon>
        <taxon>Fungi</taxon>
        <taxon>Dikarya</taxon>
        <taxon>Ascomycota</taxon>
        <taxon>Pezizomycotina</taxon>
        <taxon>Leotiomycetes</taxon>
        <taxon>Helotiales</taxon>
        <taxon>Mollisiaceae</taxon>
        <taxon>Mollisia</taxon>
    </lineage>
</organism>
<dbReference type="RefSeq" id="XP_018067639.1">
    <property type="nucleotide sequence ID" value="XM_018215502.1"/>
</dbReference>
<accession>A0A194X004</accession>
<dbReference type="STRING" id="149040.A0A194X004"/>
<evidence type="ECO:0000313" key="2">
    <source>
        <dbReference type="Proteomes" id="UP000070700"/>
    </source>
</evidence>
<dbReference type="KEGG" id="psco:LY89DRAFT_687452"/>
<protein>
    <submittedName>
        <fullName evidence="1">Uncharacterized protein</fullName>
    </submittedName>
</protein>
<proteinExistence type="predicted"/>
<evidence type="ECO:0000313" key="1">
    <source>
        <dbReference type="EMBL" id="KUJ13284.1"/>
    </source>
</evidence>
<dbReference type="Proteomes" id="UP000070700">
    <property type="component" value="Unassembled WGS sequence"/>
</dbReference>
<dbReference type="OrthoDB" id="4757558at2759"/>